<proteinExistence type="predicted"/>
<evidence type="ECO:0000313" key="2">
    <source>
        <dbReference type="Proteomes" id="UP000236641"/>
    </source>
</evidence>
<protein>
    <submittedName>
        <fullName evidence="1">Uncharacterized protein</fullName>
    </submittedName>
</protein>
<keyword evidence="2" id="KW-1185">Reference proteome</keyword>
<name>A0A2K1E461_9FLAO</name>
<dbReference type="AlphaFoldDB" id="A0A2K1E461"/>
<evidence type="ECO:0000313" key="1">
    <source>
        <dbReference type="EMBL" id="PNQ75060.1"/>
    </source>
</evidence>
<organism evidence="1 2">
    <name type="scientific">Hanstruepera neustonica</name>
    <dbReference type="NCBI Taxonomy" id="1445657"/>
    <lineage>
        <taxon>Bacteria</taxon>
        <taxon>Pseudomonadati</taxon>
        <taxon>Bacteroidota</taxon>
        <taxon>Flavobacteriia</taxon>
        <taxon>Flavobacteriales</taxon>
        <taxon>Flavobacteriaceae</taxon>
        <taxon>Hanstruepera</taxon>
    </lineage>
</organism>
<comment type="caution">
    <text evidence="1">The sequence shown here is derived from an EMBL/GenBank/DDBJ whole genome shotgun (WGS) entry which is preliminary data.</text>
</comment>
<accession>A0A2K1E461</accession>
<dbReference type="Proteomes" id="UP000236641">
    <property type="component" value="Unassembled WGS sequence"/>
</dbReference>
<reference evidence="1 2" key="1">
    <citation type="submission" date="2018-01" db="EMBL/GenBank/DDBJ databases">
        <title>The draft genome of Hanstruepera neustonica JCM19743.</title>
        <authorList>
            <person name="He R.-H."/>
            <person name="Du Z.-J."/>
        </authorList>
    </citation>
    <scope>NUCLEOTIDE SEQUENCE [LARGE SCALE GENOMIC DNA]</scope>
    <source>
        <strain evidence="1 2">JCM19743</strain>
    </source>
</reference>
<dbReference type="EMBL" id="POWF01000001">
    <property type="protein sequence ID" value="PNQ75060.1"/>
    <property type="molecule type" value="Genomic_DNA"/>
</dbReference>
<sequence>MSIPTFEVGIFLYKKALNEQGFSFVVLDLTFINKLKKSNDEQNLLHKGHCKDGEKSCIFKNYRGIRTATRGFNEFILNDLCIF</sequence>
<gene>
    <name evidence="1" type="ORF">C1T31_02685</name>
</gene>